<sequence>MPVGANPAFARSAAARLSGPASAPLRLPRLHPTQAGRNVAEKAPCRSGASPETAMPLLQAATAVRENAYAPYSRFKVGAAIRSASGAIYAGCNVENVAYPEGTCAEAGAIAAMVAAGETAIAEVLVIADSPSPVPPCGGCRQKIAEFAPQDARVTLCTTEGVSRTMTVADLLPGVFSAAHMDRA</sequence>
<evidence type="ECO:0000256" key="4">
    <source>
        <dbReference type="ARBA" id="ARBA00012783"/>
    </source>
</evidence>
<dbReference type="InterPro" id="IPR050202">
    <property type="entry name" value="Cyt/Deoxycyt_deaminase"/>
</dbReference>
<dbReference type="OrthoDB" id="9795347at2"/>
<dbReference type="InterPro" id="IPR006262">
    <property type="entry name" value="Cyt_deam_tetra"/>
</dbReference>
<feature type="domain" description="CMP/dCMP-type deaminase" evidence="17">
    <location>
        <begin position="52"/>
        <end position="179"/>
    </location>
</feature>
<comment type="catalytic activity">
    <reaction evidence="10 15">
        <text>2'-deoxycytidine + H2O + H(+) = 2'-deoxyuridine + NH4(+)</text>
        <dbReference type="Rhea" id="RHEA:13433"/>
        <dbReference type="ChEBI" id="CHEBI:15377"/>
        <dbReference type="ChEBI" id="CHEBI:15378"/>
        <dbReference type="ChEBI" id="CHEBI:15698"/>
        <dbReference type="ChEBI" id="CHEBI:16450"/>
        <dbReference type="ChEBI" id="CHEBI:28938"/>
        <dbReference type="EC" id="3.5.4.5"/>
    </reaction>
</comment>
<evidence type="ECO:0000256" key="14">
    <source>
        <dbReference type="PIRSR" id="PIRSR606262-3"/>
    </source>
</evidence>
<dbReference type="InterPro" id="IPR016193">
    <property type="entry name" value="Cytidine_deaminase-like"/>
</dbReference>
<evidence type="ECO:0000256" key="13">
    <source>
        <dbReference type="PIRSR" id="PIRSR606262-2"/>
    </source>
</evidence>
<evidence type="ECO:0000256" key="2">
    <source>
        <dbReference type="ARBA" id="ARBA00003949"/>
    </source>
</evidence>
<gene>
    <name evidence="18" type="ORF">C5F48_11775</name>
</gene>
<evidence type="ECO:0000256" key="8">
    <source>
        <dbReference type="ARBA" id="ARBA00022833"/>
    </source>
</evidence>
<dbReference type="PROSITE" id="PS00903">
    <property type="entry name" value="CYT_DCMP_DEAMINASES_1"/>
    <property type="match status" value="1"/>
</dbReference>
<keyword evidence="8 14" id="KW-0862">Zinc</keyword>
<comment type="function">
    <text evidence="2 15">This enzyme scavenges exogenous and endogenous cytidine and 2'-deoxycytidine for UMP synthesis.</text>
</comment>
<feature type="binding site" evidence="14">
    <location>
        <position position="140"/>
    </location>
    <ligand>
        <name>Zn(2+)</name>
        <dbReference type="ChEBI" id="CHEBI:29105"/>
        <note>catalytic</note>
    </ligand>
</feature>
<feature type="active site" description="Proton donor" evidence="12">
    <location>
        <position position="106"/>
    </location>
</feature>
<evidence type="ECO:0000256" key="15">
    <source>
        <dbReference type="RuleBase" id="RU364006"/>
    </source>
</evidence>
<evidence type="ECO:0000313" key="19">
    <source>
        <dbReference type="Proteomes" id="UP000241010"/>
    </source>
</evidence>
<evidence type="ECO:0000256" key="12">
    <source>
        <dbReference type="PIRSR" id="PIRSR606262-1"/>
    </source>
</evidence>
<comment type="similarity">
    <text evidence="3 15">Belongs to the cytidine and deoxycytidylate deaminase family.</text>
</comment>
<evidence type="ECO:0000256" key="10">
    <source>
        <dbReference type="ARBA" id="ARBA00049252"/>
    </source>
</evidence>
<evidence type="ECO:0000256" key="3">
    <source>
        <dbReference type="ARBA" id="ARBA00006576"/>
    </source>
</evidence>
<evidence type="ECO:0000313" key="18">
    <source>
        <dbReference type="EMBL" id="PTE21542.1"/>
    </source>
</evidence>
<dbReference type="GO" id="GO:0042802">
    <property type="term" value="F:identical protein binding"/>
    <property type="evidence" value="ECO:0007669"/>
    <property type="project" value="UniProtKB-ARBA"/>
</dbReference>
<dbReference type="Proteomes" id="UP000241010">
    <property type="component" value="Unassembled WGS sequence"/>
</dbReference>
<organism evidence="18 19">
    <name type="scientific">Cereibacter changlensis JA139</name>
    <dbReference type="NCBI Taxonomy" id="1188249"/>
    <lineage>
        <taxon>Bacteria</taxon>
        <taxon>Pseudomonadati</taxon>
        <taxon>Pseudomonadota</taxon>
        <taxon>Alphaproteobacteria</taxon>
        <taxon>Rhodobacterales</taxon>
        <taxon>Paracoccaceae</taxon>
        <taxon>Cereibacter</taxon>
    </lineage>
</organism>
<feature type="binding site" evidence="13">
    <location>
        <begin position="93"/>
        <end position="99"/>
    </location>
    <ligand>
        <name>substrate</name>
    </ligand>
</feature>
<evidence type="ECO:0000256" key="5">
    <source>
        <dbReference type="ARBA" id="ARBA00018266"/>
    </source>
</evidence>
<dbReference type="EC" id="3.5.4.5" evidence="4 15"/>
<dbReference type="GO" id="GO:0004126">
    <property type="term" value="F:cytidine deaminase activity"/>
    <property type="evidence" value="ECO:0007669"/>
    <property type="project" value="UniProtKB-UniRule"/>
</dbReference>
<dbReference type="NCBIfam" id="TIGR01354">
    <property type="entry name" value="cyt_deam_tetra"/>
    <property type="match status" value="1"/>
</dbReference>
<dbReference type="SUPFAM" id="SSF53927">
    <property type="entry name" value="Cytidine deaminase-like"/>
    <property type="match status" value="1"/>
</dbReference>
<protein>
    <recommendedName>
        <fullName evidence="5 15">Cytidine deaminase</fullName>
        <ecNumber evidence="4 15">3.5.4.5</ecNumber>
    </recommendedName>
    <alternativeName>
        <fullName evidence="9 15">Cytidine aminohydrolase</fullName>
    </alternativeName>
</protein>
<dbReference type="GO" id="GO:0055086">
    <property type="term" value="P:nucleobase-containing small molecule metabolic process"/>
    <property type="evidence" value="ECO:0007669"/>
    <property type="project" value="UniProtKB-ARBA"/>
</dbReference>
<keyword evidence="19" id="KW-1185">Reference proteome</keyword>
<dbReference type="PANTHER" id="PTHR11644">
    <property type="entry name" value="CYTIDINE DEAMINASE"/>
    <property type="match status" value="1"/>
</dbReference>
<keyword evidence="7 15" id="KW-0378">Hydrolase</keyword>
<dbReference type="InterPro" id="IPR016192">
    <property type="entry name" value="APOBEC/CMP_deaminase_Zn-bd"/>
</dbReference>
<feature type="binding site" evidence="14">
    <location>
        <position position="137"/>
    </location>
    <ligand>
        <name>Zn(2+)</name>
        <dbReference type="ChEBI" id="CHEBI:29105"/>
        <note>catalytic</note>
    </ligand>
</feature>
<evidence type="ECO:0000256" key="11">
    <source>
        <dbReference type="ARBA" id="ARBA00049558"/>
    </source>
</evidence>
<dbReference type="GO" id="GO:0072527">
    <property type="term" value="P:pyrimidine-containing compound metabolic process"/>
    <property type="evidence" value="ECO:0007669"/>
    <property type="project" value="UniProtKB-ARBA"/>
</dbReference>
<name>A0A2T4JUF6_9RHOB</name>
<dbReference type="Pfam" id="PF00383">
    <property type="entry name" value="dCMP_cyt_deam_1"/>
    <property type="match status" value="1"/>
</dbReference>
<comment type="cofactor">
    <cofactor evidence="1 14 15">
        <name>Zn(2+)</name>
        <dbReference type="ChEBI" id="CHEBI:29105"/>
    </cofactor>
</comment>
<evidence type="ECO:0000256" key="1">
    <source>
        <dbReference type="ARBA" id="ARBA00001947"/>
    </source>
</evidence>
<dbReference type="PROSITE" id="PS51747">
    <property type="entry name" value="CYT_DCMP_DEAMINASES_2"/>
    <property type="match status" value="1"/>
</dbReference>
<keyword evidence="6 14" id="KW-0479">Metal-binding</keyword>
<feature type="region of interest" description="Disordered" evidence="16">
    <location>
        <begin position="22"/>
        <end position="51"/>
    </location>
</feature>
<evidence type="ECO:0000256" key="9">
    <source>
        <dbReference type="ARBA" id="ARBA00032005"/>
    </source>
</evidence>
<dbReference type="GO" id="GO:0005829">
    <property type="term" value="C:cytosol"/>
    <property type="evidence" value="ECO:0007669"/>
    <property type="project" value="TreeGrafter"/>
</dbReference>
<evidence type="ECO:0000259" key="17">
    <source>
        <dbReference type="PROSITE" id="PS51747"/>
    </source>
</evidence>
<comment type="catalytic activity">
    <reaction evidence="11 15">
        <text>cytidine + H2O + H(+) = uridine + NH4(+)</text>
        <dbReference type="Rhea" id="RHEA:16069"/>
        <dbReference type="ChEBI" id="CHEBI:15377"/>
        <dbReference type="ChEBI" id="CHEBI:15378"/>
        <dbReference type="ChEBI" id="CHEBI:16704"/>
        <dbReference type="ChEBI" id="CHEBI:17562"/>
        <dbReference type="ChEBI" id="CHEBI:28938"/>
        <dbReference type="EC" id="3.5.4.5"/>
    </reaction>
</comment>
<evidence type="ECO:0000256" key="6">
    <source>
        <dbReference type="ARBA" id="ARBA00022723"/>
    </source>
</evidence>
<reference evidence="18 19" key="1">
    <citation type="submission" date="2018-03" db="EMBL/GenBank/DDBJ databases">
        <title>Cereibacter changlensis.</title>
        <authorList>
            <person name="Meyer T.E."/>
            <person name="Miller S."/>
            <person name="Lodha T."/>
            <person name="Gandham S."/>
            <person name="Chintalapati S."/>
            <person name="Chintalapati V.R."/>
        </authorList>
    </citation>
    <scope>NUCLEOTIDE SEQUENCE [LARGE SCALE GENOMIC DNA]</scope>
    <source>
        <strain evidence="18 19">JA139</strain>
    </source>
</reference>
<dbReference type="InterPro" id="IPR002125">
    <property type="entry name" value="CMP_dCMP_dom"/>
</dbReference>
<dbReference type="FunFam" id="3.40.140.10:FF:000008">
    <property type="entry name" value="Cytidine deaminase"/>
    <property type="match status" value="1"/>
</dbReference>
<accession>A0A2T4JUF6</accession>
<feature type="binding site" evidence="14">
    <location>
        <position position="104"/>
    </location>
    <ligand>
        <name>Zn(2+)</name>
        <dbReference type="ChEBI" id="CHEBI:29105"/>
        <note>catalytic</note>
    </ligand>
</feature>
<dbReference type="GO" id="GO:0008270">
    <property type="term" value="F:zinc ion binding"/>
    <property type="evidence" value="ECO:0007669"/>
    <property type="project" value="UniProtKB-UniRule"/>
</dbReference>
<proteinExistence type="inferred from homology"/>
<dbReference type="NCBIfam" id="NF004064">
    <property type="entry name" value="PRK05578.1"/>
    <property type="match status" value="1"/>
</dbReference>
<comment type="caution">
    <text evidence="18">The sequence shown here is derived from an EMBL/GenBank/DDBJ whole genome shotgun (WGS) entry which is preliminary data.</text>
</comment>
<dbReference type="CDD" id="cd01283">
    <property type="entry name" value="cytidine_deaminase"/>
    <property type="match status" value="1"/>
</dbReference>
<evidence type="ECO:0000256" key="7">
    <source>
        <dbReference type="ARBA" id="ARBA00022801"/>
    </source>
</evidence>
<dbReference type="AlphaFoldDB" id="A0A2T4JUF6"/>
<dbReference type="Gene3D" id="3.40.140.10">
    <property type="entry name" value="Cytidine Deaminase, domain 2"/>
    <property type="match status" value="1"/>
</dbReference>
<evidence type="ECO:0000256" key="16">
    <source>
        <dbReference type="SAM" id="MobiDB-lite"/>
    </source>
</evidence>
<dbReference type="PANTHER" id="PTHR11644:SF2">
    <property type="entry name" value="CYTIDINE DEAMINASE"/>
    <property type="match status" value="1"/>
</dbReference>
<dbReference type="EMBL" id="PZKG01000047">
    <property type="protein sequence ID" value="PTE21542.1"/>
    <property type="molecule type" value="Genomic_DNA"/>
</dbReference>